<evidence type="ECO:0000313" key="1">
    <source>
        <dbReference type="EMBL" id="ELR20082.1"/>
    </source>
</evidence>
<keyword evidence="2" id="KW-1185">Reference proteome</keyword>
<dbReference type="VEuPathDB" id="AmoebaDB:ACA1_114620"/>
<dbReference type="EMBL" id="KB007926">
    <property type="protein sequence ID" value="ELR20082.1"/>
    <property type="molecule type" value="Genomic_DNA"/>
</dbReference>
<proteinExistence type="predicted"/>
<evidence type="ECO:0008006" key="3">
    <source>
        <dbReference type="Google" id="ProtNLM"/>
    </source>
</evidence>
<dbReference type="Proteomes" id="UP000011083">
    <property type="component" value="Unassembled WGS sequence"/>
</dbReference>
<protein>
    <recommendedName>
        <fullName evidence="3">SCP domain-containing protein</fullName>
    </recommendedName>
</protein>
<gene>
    <name evidence="1" type="ORF">ACA1_114620</name>
</gene>
<dbReference type="GeneID" id="14920926"/>
<name>L8H4G7_ACACF</name>
<sequence>MGYCDSGNLTNDSSILQSNRRRLIETFGYDYNFYDGTNMPCPVVTNVEELHASGGLPSAVMQSWLNNSTAADVLGSDYTAVGVGVYSGSPTKYVAIFVTVEDYTEIDTSLCPASKDDEFSNL</sequence>
<dbReference type="KEGG" id="acan:ACA1_114620"/>
<evidence type="ECO:0000313" key="2">
    <source>
        <dbReference type="Proteomes" id="UP000011083"/>
    </source>
</evidence>
<dbReference type="RefSeq" id="XP_004342192.1">
    <property type="nucleotide sequence ID" value="XM_004342143.1"/>
</dbReference>
<accession>L8H4G7</accession>
<reference evidence="1 2" key="1">
    <citation type="journal article" date="2013" name="Genome Biol.">
        <title>Genome of Acanthamoeba castellanii highlights extensive lateral gene transfer and early evolution of tyrosine kinase signaling.</title>
        <authorList>
            <person name="Clarke M."/>
            <person name="Lohan A.J."/>
            <person name="Liu B."/>
            <person name="Lagkouvardos I."/>
            <person name="Roy S."/>
            <person name="Zafar N."/>
            <person name="Bertelli C."/>
            <person name="Schilde C."/>
            <person name="Kianianmomeni A."/>
            <person name="Burglin T.R."/>
            <person name="Frech C."/>
            <person name="Turcotte B."/>
            <person name="Kopec K.O."/>
            <person name="Synnott J.M."/>
            <person name="Choo C."/>
            <person name="Paponov I."/>
            <person name="Finkler A."/>
            <person name="Soon Heng Tan C."/>
            <person name="Hutchins A.P."/>
            <person name="Weinmeier T."/>
            <person name="Rattei T."/>
            <person name="Chu J.S."/>
            <person name="Gimenez G."/>
            <person name="Irimia M."/>
            <person name="Rigden D.J."/>
            <person name="Fitzpatrick D.A."/>
            <person name="Lorenzo-Morales J."/>
            <person name="Bateman A."/>
            <person name="Chiu C.H."/>
            <person name="Tang P."/>
            <person name="Hegemann P."/>
            <person name="Fromm H."/>
            <person name="Raoult D."/>
            <person name="Greub G."/>
            <person name="Miranda-Saavedra D."/>
            <person name="Chen N."/>
            <person name="Nash P."/>
            <person name="Ginger M.L."/>
            <person name="Horn M."/>
            <person name="Schaap P."/>
            <person name="Caler L."/>
            <person name="Loftus B."/>
        </authorList>
    </citation>
    <scope>NUCLEOTIDE SEQUENCE [LARGE SCALE GENOMIC DNA]</scope>
    <source>
        <strain evidence="1 2">Neff</strain>
    </source>
</reference>
<organism evidence="1 2">
    <name type="scientific">Acanthamoeba castellanii (strain ATCC 30010 / Neff)</name>
    <dbReference type="NCBI Taxonomy" id="1257118"/>
    <lineage>
        <taxon>Eukaryota</taxon>
        <taxon>Amoebozoa</taxon>
        <taxon>Discosea</taxon>
        <taxon>Longamoebia</taxon>
        <taxon>Centramoebida</taxon>
        <taxon>Acanthamoebidae</taxon>
        <taxon>Acanthamoeba</taxon>
    </lineage>
</organism>
<dbReference type="AlphaFoldDB" id="L8H4G7"/>